<dbReference type="PANTHER" id="PTHR40448">
    <property type="entry name" value="TWO-COMPONENT SENSOR HISTIDINE KINASE"/>
    <property type="match status" value="1"/>
</dbReference>
<feature type="transmembrane region" description="Helical" evidence="1">
    <location>
        <begin position="12"/>
        <end position="34"/>
    </location>
</feature>
<feature type="transmembrane region" description="Helical" evidence="1">
    <location>
        <begin position="124"/>
        <end position="141"/>
    </location>
</feature>
<comment type="caution">
    <text evidence="3">The sequence shown here is derived from an EMBL/GenBank/DDBJ whole genome shotgun (WGS) entry which is preliminary data.</text>
</comment>
<sequence length="431" mass="50855">MIDNYCFFHIHILPFVCCLLLVKESLDLIFSFNFYKYKEKFLWILFFIIDYIMMDIIENIFIIYYFNILGMILLCGYLYKGNLKSKLIWICLLNEMWMQIELYIDCILKVIGTDYKVNSLLECIFLKAGILIEICFVIKFLKYKFIGDITFFQWLKLVLMPIGSVFIIYTLELFFNVTKSKELFIYIIVSWTLIFIANVFALRTMSRLSEEDEVKKQNCEYKKQLELCHNQMKEWEDSILEVRKMQHDLKNHFIYLRDCLVKNDIDNLNEYIEGLLEKNSIPAKEKIANSGNLVVDSLLNYKYDICQKLGINLKVQLEIPNQFPFKDSDICIILGNALDNAIEAVSKLEMIRRKIEVTIIYRQNNLLIDVQNGYNGVLKRGKDGHLTTLKEDVYHHGLGLISVENVVKAYQGVVKIYSKNDIFEIFILLYS</sequence>
<dbReference type="Pfam" id="PF14501">
    <property type="entry name" value="HATPase_c_5"/>
    <property type="match status" value="1"/>
</dbReference>
<evidence type="ECO:0000313" key="3">
    <source>
        <dbReference type="EMBL" id="RDU22826.1"/>
    </source>
</evidence>
<evidence type="ECO:0000313" key="4">
    <source>
        <dbReference type="Proteomes" id="UP000255036"/>
    </source>
</evidence>
<dbReference type="CDD" id="cd16935">
    <property type="entry name" value="HATPase_AgrC-ComD-like"/>
    <property type="match status" value="1"/>
</dbReference>
<protein>
    <submittedName>
        <fullName evidence="3">GHKL domain-containing protein</fullName>
    </submittedName>
</protein>
<evidence type="ECO:0000256" key="1">
    <source>
        <dbReference type="SAM" id="Phobius"/>
    </source>
</evidence>
<dbReference type="RefSeq" id="WP_115482588.1">
    <property type="nucleotide sequence ID" value="NZ_QRCT01000045.1"/>
</dbReference>
<keyword evidence="1" id="KW-1133">Transmembrane helix</keyword>
<feature type="transmembrane region" description="Helical" evidence="1">
    <location>
        <begin position="63"/>
        <end position="80"/>
    </location>
</feature>
<reference evidence="3 4" key="1">
    <citation type="submission" date="2018-07" db="EMBL/GenBank/DDBJ databases">
        <title>Anaerosacharophilus polymeroproducens gen. nov. sp. nov., an anaerobic bacterium isolated from salt field.</title>
        <authorList>
            <person name="Kim W."/>
            <person name="Yang S.-H."/>
            <person name="Oh J."/>
            <person name="Lee J.-H."/>
            <person name="Kwon K.K."/>
        </authorList>
    </citation>
    <scope>NUCLEOTIDE SEQUENCE [LARGE SCALE GENOMIC DNA]</scope>
    <source>
        <strain evidence="3 4">MCWD5</strain>
    </source>
</reference>
<dbReference type="InterPro" id="IPR032834">
    <property type="entry name" value="NatK-like_C"/>
</dbReference>
<proteinExistence type="predicted"/>
<dbReference type="GO" id="GO:0042802">
    <property type="term" value="F:identical protein binding"/>
    <property type="evidence" value="ECO:0007669"/>
    <property type="project" value="TreeGrafter"/>
</dbReference>
<feature type="transmembrane region" description="Helical" evidence="1">
    <location>
        <begin position="183"/>
        <end position="202"/>
    </location>
</feature>
<feature type="domain" description="Sensor histidine kinase NatK-like C-terminal" evidence="2">
    <location>
        <begin position="328"/>
        <end position="429"/>
    </location>
</feature>
<gene>
    <name evidence="3" type="ORF">DWV06_12835</name>
</gene>
<dbReference type="PANTHER" id="PTHR40448:SF1">
    <property type="entry name" value="TWO-COMPONENT SENSOR HISTIDINE KINASE"/>
    <property type="match status" value="1"/>
</dbReference>
<dbReference type="Gene3D" id="3.30.565.10">
    <property type="entry name" value="Histidine kinase-like ATPase, C-terminal domain"/>
    <property type="match status" value="1"/>
</dbReference>
<dbReference type="EMBL" id="QRCT01000045">
    <property type="protein sequence ID" value="RDU22826.1"/>
    <property type="molecule type" value="Genomic_DNA"/>
</dbReference>
<dbReference type="SUPFAM" id="SSF55874">
    <property type="entry name" value="ATPase domain of HSP90 chaperone/DNA topoisomerase II/histidine kinase"/>
    <property type="match status" value="1"/>
</dbReference>
<organism evidence="3 4">
    <name type="scientific">Anaerosacchariphilus polymeriproducens</name>
    <dbReference type="NCBI Taxonomy" id="1812858"/>
    <lineage>
        <taxon>Bacteria</taxon>
        <taxon>Bacillati</taxon>
        <taxon>Bacillota</taxon>
        <taxon>Clostridia</taxon>
        <taxon>Lachnospirales</taxon>
        <taxon>Lachnospiraceae</taxon>
        <taxon>Anaerosacchariphilus</taxon>
    </lineage>
</organism>
<name>A0A371ATC3_9FIRM</name>
<dbReference type="OrthoDB" id="9156435at2"/>
<feature type="transmembrane region" description="Helical" evidence="1">
    <location>
        <begin position="153"/>
        <end position="171"/>
    </location>
</feature>
<keyword evidence="1" id="KW-0472">Membrane</keyword>
<keyword evidence="4" id="KW-1185">Reference proteome</keyword>
<evidence type="ECO:0000259" key="2">
    <source>
        <dbReference type="Pfam" id="PF14501"/>
    </source>
</evidence>
<dbReference type="InterPro" id="IPR036890">
    <property type="entry name" value="HATPase_C_sf"/>
</dbReference>
<dbReference type="AlphaFoldDB" id="A0A371ATC3"/>
<keyword evidence="1" id="KW-0812">Transmembrane</keyword>
<dbReference type="Proteomes" id="UP000255036">
    <property type="component" value="Unassembled WGS sequence"/>
</dbReference>
<accession>A0A371ATC3</accession>